<dbReference type="OrthoDB" id="422405at2"/>
<dbReference type="Proteomes" id="UP000033607">
    <property type="component" value="Unassembled WGS sequence"/>
</dbReference>
<dbReference type="PANTHER" id="PTHR34107:SF1">
    <property type="entry name" value="SLL0198 PROTEIN"/>
    <property type="match status" value="1"/>
</dbReference>
<dbReference type="InterPro" id="IPR011335">
    <property type="entry name" value="Restrct_endonuc-II-like"/>
</dbReference>
<organism evidence="2 3">
    <name type="scientific">Limnoraphis robusta CS-951</name>
    <dbReference type="NCBI Taxonomy" id="1637645"/>
    <lineage>
        <taxon>Bacteria</taxon>
        <taxon>Bacillati</taxon>
        <taxon>Cyanobacteriota</taxon>
        <taxon>Cyanophyceae</taxon>
        <taxon>Oscillatoriophycideae</taxon>
        <taxon>Oscillatoriales</taxon>
        <taxon>Sirenicapillariaceae</taxon>
        <taxon>Limnoraphis</taxon>
    </lineage>
</organism>
<dbReference type="SUPFAM" id="SSF52980">
    <property type="entry name" value="Restriction endonuclease-like"/>
    <property type="match status" value="1"/>
</dbReference>
<dbReference type="PANTHER" id="PTHR34107">
    <property type="entry name" value="SLL0198 PROTEIN-RELATED"/>
    <property type="match status" value="1"/>
</dbReference>
<comment type="caution">
    <text evidence="2">The sequence shown here is derived from an EMBL/GenBank/DDBJ whole genome shotgun (WGS) entry which is preliminary data.</text>
</comment>
<dbReference type="Pfam" id="PF05685">
    <property type="entry name" value="Uma2"/>
    <property type="match status" value="1"/>
</dbReference>
<dbReference type="CDD" id="cd06260">
    <property type="entry name" value="DUF820-like"/>
    <property type="match status" value="1"/>
</dbReference>
<dbReference type="PATRIC" id="fig|1637645.4.peg.3923"/>
<evidence type="ECO:0000313" key="2">
    <source>
        <dbReference type="EMBL" id="KKD35998.1"/>
    </source>
</evidence>
<dbReference type="InterPro" id="IPR012296">
    <property type="entry name" value="Nuclease_put_TT1808"/>
</dbReference>
<proteinExistence type="predicted"/>
<feature type="domain" description="Putative restriction endonuclease" evidence="1">
    <location>
        <begin position="10"/>
        <end position="174"/>
    </location>
</feature>
<dbReference type="InterPro" id="IPR008538">
    <property type="entry name" value="Uma2"/>
</dbReference>
<evidence type="ECO:0000259" key="1">
    <source>
        <dbReference type="Pfam" id="PF05685"/>
    </source>
</evidence>
<name>A0A0F5YB79_9CYAN</name>
<dbReference type="RefSeq" id="WP_046280771.1">
    <property type="nucleotide sequence ID" value="NZ_LATL02000198.1"/>
</dbReference>
<sequence length="185" mass="21027">MVIIKSQLTLEEFLALPETDLNYELINGEAVPKMAPKRFHSRLTGTLYTLLTEWCKNQGEVGIEWAVVLKKNNRDWVPIPDLLYISYNRLPLERFEDEACPVPPELAIEIISPDQTFGEMSEKAIDYLNAGVSRVWVVDPKAKTITIFYPDAPPQTKREEGILSDNLLEELSFTAQDIFQKAGLS</sequence>
<protein>
    <recommendedName>
        <fullName evidence="1">Putative restriction endonuclease domain-containing protein</fullName>
    </recommendedName>
</protein>
<reference evidence="2 3" key="1">
    <citation type="submission" date="2015-06" db="EMBL/GenBank/DDBJ databases">
        <title>Draft genome assembly of filamentous brackish cyanobacterium Limnoraphis robusta strain CS-951.</title>
        <authorList>
            <person name="Willis A."/>
            <person name="Parks M."/>
            <person name="Burford M.A."/>
        </authorList>
    </citation>
    <scope>NUCLEOTIDE SEQUENCE [LARGE SCALE GENOMIC DNA]</scope>
    <source>
        <strain evidence="2 3">CS-951</strain>
    </source>
</reference>
<dbReference type="AlphaFoldDB" id="A0A0F5YB79"/>
<accession>A0A0F5YB79</accession>
<evidence type="ECO:0000313" key="3">
    <source>
        <dbReference type="Proteomes" id="UP000033607"/>
    </source>
</evidence>
<gene>
    <name evidence="2" type="ORF">WN50_22175</name>
</gene>
<dbReference type="EMBL" id="LATL02000198">
    <property type="protein sequence ID" value="KKD35998.1"/>
    <property type="molecule type" value="Genomic_DNA"/>
</dbReference>
<dbReference type="Gene3D" id="3.90.1570.10">
    <property type="entry name" value="tt1808, chain A"/>
    <property type="match status" value="1"/>
</dbReference>